<dbReference type="AlphaFoldDB" id="A0A4R3L0I8"/>
<dbReference type="Pfam" id="PF04205">
    <property type="entry name" value="FMN_bind"/>
    <property type="match status" value="1"/>
</dbReference>
<comment type="similarity">
    <text evidence="6">Belongs to the RnfG family.</text>
</comment>
<comment type="function">
    <text evidence="6">Part of a membrane-bound complex that couples electron transfer with translocation of ions across the membrane.</text>
</comment>
<dbReference type="PANTHER" id="PTHR36118:SF1">
    <property type="entry name" value="ION-TRANSLOCATING OXIDOREDUCTASE COMPLEX SUBUNIT G"/>
    <property type="match status" value="1"/>
</dbReference>
<evidence type="ECO:0000256" key="3">
    <source>
        <dbReference type="ARBA" id="ARBA00022630"/>
    </source>
</evidence>
<keyword evidence="3 6" id="KW-0285">Flavoprotein</keyword>
<keyword evidence="5 6" id="KW-0249">Electron transport</keyword>
<keyword evidence="6" id="KW-0472">Membrane</keyword>
<dbReference type="Proteomes" id="UP000294567">
    <property type="component" value="Unassembled WGS sequence"/>
</dbReference>
<comment type="subcellular location">
    <subcellularLocation>
        <location evidence="6">Cell membrane</location>
        <topology evidence="6">Single-pass membrane protein</topology>
    </subcellularLocation>
</comment>
<dbReference type="EC" id="7.-.-.-" evidence="6"/>
<dbReference type="RefSeq" id="WP_132025724.1">
    <property type="nucleotide sequence ID" value="NZ_CP068564.1"/>
</dbReference>
<dbReference type="GO" id="GO:0009055">
    <property type="term" value="F:electron transfer activity"/>
    <property type="evidence" value="ECO:0007669"/>
    <property type="project" value="InterPro"/>
</dbReference>
<keyword evidence="4 6" id="KW-0288">FMN</keyword>
<keyword evidence="6" id="KW-0812">Transmembrane</keyword>
<reference evidence="8 9" key="1">
    <citation type="submission" date="2019-03" db="EMBL/GenBank/DDBJ databases">
        <title>Genomic Encyclopedia of Type Strains, Phase IV (KMG-IV): sequencing the most valuable type-strain genomes for metagenomic binning, comparative biology and taxonomic classification.</title>
        <authorList>
            <person name="Goeker M."/>
        </authorList>
    </citation>
    <scope>NUCLEOTIDE SEQUENCE [LARGE SCALE GENOMIC DNA]</scope>
    <source>
        <strain evidence="8 9">DSM 26752</strain>
    </source>
</reference>
<evidence type="ECO:0000259" key="7">
    <source>
        <dbReference type="SMART" id="SM00900"/>
    </source>
</evidence>
<keyword evidence="9" id="KW-1185">Reference proteome</keyword>
<feature type="modified residue" description="FMN phosphoryl threonine" evidence="6">
    <location>
        <position position="168"/>
    </location>
</feature>
<keyword evidence="1 6" id="KW-0813">Transport</keyword>
<dbReference type="GO" id="GO:0010181">
    <property type="term" value="F:FMN binding"/>
    <property type="evidence" value="ECO:0007669"/>
    <property type="project" value="InterPro"/>
</dbReference>
<dbReference type="InterPro" id="IPR010209">
    <property type="entry name" value="Ion_transpt_RnfG/RsxG"/>
</dbReference>
<accession>A0A4R3L0I8</accession>
<protein>
    <recommendedName>
        <fullName evidence="6">Ion-translocating oxidoreductase complex subunit G</fullName>
        <ecNumber evidence="6">7.-.-.-</ecNumber>
    </recommendedName>
    <alternativeName>
        <fullName evidence="6">Rnf electron transport complex subunit G</fullName>
    </alternativeName>
</protein>
<evidence type="ECO:0000256" key="4">
    <source>
        <dbReference type="ARBA" id="ARBA00022643"/>
    </source>
</evidence>
<dbReference type="EMBL" id="SMAE01000002">
    <property type="protein sequence ID" value="TCS91127.1"/>
    <property type="molecule type" value="Genomic_DNA"/>
</dbReference>
<dbReference type="SMART" id="SM00900">
    <property type="entry name" value="FMN_bind"/>
    <property type="match status" value="1"/>
</dbReference>
<evidence type="ECO:0000256" key="2">
    <source>
        <dbReference type="ARBA" id="ARBA00022553"/>
    </source>
</evidence>
<keyword evidence="6" id="KW-1278">Translocase</keyword>
<dbReference type="InterPro" id="IPR007329">
    <property type="entry name" value="FMN-bd"/>
</dbReference>
<keyword evidence="2 6" id="KW-0597">Phosphoprotein</keyword>
<comment type="subunit">
    <text evidence="6">The complex is composed of six subunits: RnfA, RnfB, RnfC, RnfD, RnfE and RnfG.</text>
</comment>
<comment type="cofactor">
    <cofactor evidence="6">
        <name>FMN</name>
        <dbReference type="ChEBI" id="CHEBI:58210"/>
    </cofactor>
</comment>
<organism evidence="8 9">
    <name type="scientific">Keratinibaculum paraultunense</name>
    <dbReference type="NCBI Taxonomy" id="1278232"/>
    <lineage>
        <taxon>Bacteria</taxon>
        <taxon>Bacillati</taxon>
        <taxon>Bacillota</taxon>
        <taxon>Tissierellia</taxon>
        <taxon>Tissierellales</taxon>
        <taxon>Tepidimicrobiaceae</taxon>
        <taxon>Keratinibaculum</taxon>
    </lineage>
</organism>
<comment type="caution">
    <text evidence="8">The sequence shown here is derived from an EMBL/GenBank/DDBJ whole genome shotgun (WGS) entry which is preliminary data.</text>
</comment>
<gene>
    <name evidence="6" type="primary">rnfG</name>
    <name evidence="8" type="ORF">EDD65_10255</name>
</gene>
<dbReference type="HAMAP" id="MF_00479">
    <property type="entry name" value="RsxG_RnfG"/>
    <property type="match status" value="1"/>
</dbReference>
<keyword evidence="6" id="KW-1003">Cell membrane</keyword>
<dbReference type="PANTHER" id="PTHR36118">
    <property type="entry name" value="ION-TRANSLOCATING OXIDOREDUCTASE COMPLEX SUBUNIT G"/>
    <property type="match status" value="1"/>
</dbReference>
<keyword evidence="6" id="KW-1133">Transmembrane helix</keyword>
<feature type="domain" description="FMN-binding" evidence="7">
    <location>
        <begin position="96"/>
        <end position="185"/>
    </location>
</feature>
<sequence>MNETLKLGLILFIITAVSASVLAVSNNITSPKIAEADRIADQKAKAEILPQGDEFRPLSEEKFNEIKEEYPDVTEIFEAYKGEKLVGYTIKNISKGYGGDIEIMTGISTDGMITGIKILNHSETPGLGANLTKPHFINSFKNKPIDKELVASKSPENDNEIQALTSATITTNAVLYGVNVAREIYNLKLAD</sequence>
<dbReference type="PIRSF" id="PIRSF006091">
    <property type="entry name" value="E_trnsport_RnfG"/>
    <property type="match status" value="1"/>
</dbReference>
<dbReference type="OrthoDB" id="9794010at2"/>
<evidence type="ECO:0000313" key="8">
    <source>
        <dbReference type="EMBL" id="TCS91127.1"/>
    </source>
</evidence>
<dbReference type="GO" id="GO:0022900">
    <property type="term" value="P:electron transport chain"/>
    <property type="evidence" value="ECO:0007669"/>
    <property type="project" value="UniProtKB-UniRule"/>
</dbReference>
<dbReference type="GO" id="GO:0005886">
    <property type="term" value="C:plasma membrane"/>
    <property type="evidence" value="ECO:0007669"/>
    <property type="project" value="UniProtKB-SubCell"/>
</dbReference>
<evidence type="ECO:0000256" key="5">
    <source>
        <dbReference type="ARBA" id="ARBA00022982"/>
    </source>
</evidence>
<evidence type="ECO:0000256" key="1">
    <source>
        <dbReference type="ARBA" id="ARBA00022448"/>
    </source>
</evidence>
<evidence type="ECO:0000313" key="9">
    <source>
        <dbReference type="Proteomes" id="UP000294567"/>
    </source>
</evidence>
<proteinExistence type="inferred from homology"/>
<evidence type="ECO:0000256" key="6">
    <source>
        <dbReference type="HAMAP-Rule" id="MF_00479"/>
    </source>
</evidence>
<name>A0A4R3L0I8_9FIRM</name>
<dbReference type="NCBIfam" id="TIGR01947">
    <property type="entry name" value="rnfG"/>
    <property type="match status" value="1"/>
</dbReference>